<dbReference type="AlphaFoldDB" id="E4RS64"/>
<feature type="domain" description="Cyclic nucleotide-binding" evidence="1">
    <location>
        <begin position="18"/>
        <end position="123"/>
    </location>
</feature>
<reference evidence="2 3" key="2">
    <citation type="journal article" date="2011" name="Stand. Genomic Sci.">
        <title>Complete genome sequence of Leadbetterella byssophila type strain (4M15).</title>
        <authorList>
            <person name="Abt B."/>
            <person name="Teshima H."/>
            <person name="Lucas S."/>
            <person name="Lapidus A."/>
            <person name="Del Rio T.G."/>
            <person name="Nolan M."/>
            <person name="Tice H."/>
            <person name="Cheng J.F."/>
            <person name="Pitluck S."/>
            <person name="Liolios K."/>
            <person name="Pagani I."/>
            <person name="Ivanova N."/>
            <person name="Mavromatis K."/>
            <person name="Pati A."/>
            <person name="Tapia R."/>
            <person name="Han C."/>
            <person name="Goodwin L."/>
            <person name="Chen A."/>
            <person name="Palaniappan K."/>
            <person name="Land M."/>
            <person name="Hauser L."/>
            <person name="Chang Y.J."/>
            <person name="Jeffries C.D."/>
            <person name="Rohde M."/>
            <person name="Goker M."/>
            <person name="Tindall B.J."/>
            <person name="Detter J.C."/>
            <person name="Woyke T."/>
            <person name="Bristow J."/>
            <person name="Eisen J.A."/>
            <person name="Markowitz V."/>
            <person name="Hugenholtz P."/>
            <person name="Klenk H.P."/>
            <person name="Kyrpides N.C."/>
        </authorList>
    </citation>
    <scope>NUCLEOTIDE SEQUENCE [LARGE SCALE GENOMIC DNA]</scope>
    <source>
        <strain evidence="3">DSM 17132 / JCM 16389 / KACC 11308 / NBRC 106382 / 4M15</strain>
    </source>
</reference>
<dbReference type="RefSeq" id="WP_013407767.1">
    <property type="nucleotide sequence ID" value="NC_014655.1"/>
</dbReference>
<evidence type="ECO:0000313" key="3">
    <source>
        <dbReference type="Proteomes" id="UP000007435"/>
    </source>
</evidence>
<dbReference type="Gene3D" id="2.60.120.10">
    <property type="entry name" value="Jelly Rolls"/>
    <property type="match status" value="1"/>
</dbReference>
<dbReference type="eggNOG" id="COG0664">
    <property type="taxonomic scope" value="Bacteria"/>
</dbReference>
<dbReference type="HOGENOM" id="CLU_075053_14_0_10"/>
<dbReference type="InterPro" id="IPR050397">
    <property type="entry name" value="Env_Response_Regulators"/>
</dbReference>
<organism evidence="2 3">
    <name type="scientific">Leadbetterella byssophila (strain DSM 17132 / JCM 16389 / KACC 11308 / NBRC 106382 / 4M15)</name>
    <dbReference type="NCBI Taxonomy" id="649349"/>
    <lineage>
        <taxon>Bacteria</taxon>
        <taxon>Pseudomonadati</taxon>
        <taxon>Bacteroidota</taxon>
        <taxon>Cytophagia</taxon>
        <taxon>Cytophagales</taxon>
        <taxon>Leadbetterellaceae</taxon>
        <taxon>Leadbetterella</taxon>
    </lineage>
</organism>
<dbReference type="PROSITE" id="PS50042">
    <property type="entry name" value="CNMP_BINDING_3"/>
    <property type="match status" value="1"/>
</dbReference>
<dbReference type="EMBL" id="CP002305">
    <property type="protein sequence ID" value="ADQ16716.1"/>
    <property type="molecule type" value="Genomic_DNA"/>
</dbReference>
<dbReference type="SMART" id="SM00100">
    <property type="entry name" value="cNMP"/>
    <property type="match status" value="1"/>
</dbReference>
<dbReference type="InterPro" id="IPR014710">
    <property type="entry name" value="RmlC-like_jellyroll"/>
</dbReference>
<dbReference type="OrthoDB" id="5457083at2"/>
<gene>
    <name evidence="2" type="ordered locus">Lbys_0985</name>
</gene>
<accession>E4RS64</accession>
<dbReference type="STRING" id="649349.Lbys_0985"/>
<dbReference type="CDD" id="cd00038">
    <property type="entry name" value="CAP_ED"/>
    <property type="match status" value="1"/>
</dbReference>
<dbReference type="SUPFAM" id="SSF51206">
    <property type="entry name" value="cAMP-binding domain-like"/>
    <property type="match status" value="1"/>
</dbReference>
<dbReference type="KEGG" id="lby:Lbys_0985"/>
<keyword evidence="3" id="KW-1185">Reference proteome</keyword>
<dbReference type="PANTHER" id="PTHR24567">
    <property type="entry name" value="CRP FAMILY TRANSCRIPTIONAL REGULATORY PROTEIN"/>
    <property type="match status" value="1"/>
</dbReference>
<dbReference type="Proteomes" id="UP000007435">
    <property type="component" value="Chromosome"/>
</dbReference>
<sequence>MIKENERLLEFFQKQSHSILKKSFDKTEVIIRQGAQLNHVYCIISGIVKCYYTDINDKEFIVEFLGKGEILGEVEAIQRGQVLCSIQALTPLETFVVPIDHFRMWLEKDLELNQLLLDSCTKRIVDTAKRASIQQLNDIEFNLKQLKDWKNLPISKTDLAAYLGVTVRALNRTLKNYS</sequence>
<dbReference type="InterPro" id="IPR000595">
    <property type="entry name" value="cNMP-bd_dom"/>
</dbReference>
<dbReference type="Pfam" id="PF00027">
    <property type="entry name" value="cNMP_binding"/>
    <property type="match status" value="1"/>
</dbReference>
<evidence type="ECO:0000259" key="1">
    <source>
        <dbReference type="PROSITE" id="PS50042"/>
    </source>
</evidence>
<dbReference type="InterPro" id="IPR018490">
    <property type="entry name" value="cNMP-bd_dom_sf"/>
</dbReference>
<dbReference type="GO" id="GO:0003700">
    <property type="term" value="F:DNA-binding transcription factor activity"/>
    <property type="evidence" value="ECO:0007669"/>
    <property type="project" value="TreeGrafter"/>
</dbReference>
<evidence type="ECO:0000313" key="2">
    <source>
        <dbReference type="EMBL" id="ADQ16716.1"/>
    </source>
</evidence>
<name>E4RS64_LEAB4</name>
<protein>
    <submittedName>
        <fullName evidence="2">Transcriptional regulator, Crp/Fnr family</fullName>
    </submittedName>
</protein>
<dbReference type="PANTHER" id="PTHR24567:SF26">
    <property type="entry name" value="REGULATORY PROTEIN YEIL"/>
    <property type="match status" value="1"/>
</dbReference>
<dbReference type="GO" id="GO:0005829">
    <property type="term" value="C:cytosol"/>
    <property type="evidence" value="ECO:0007669"/>
    <property type="project" value="TreeGrafter"/>
</dbReference>
<proteinExistence type="predicted"/>
<reference key="1">
    <citation type="submission" date="2010-11" db="EMBL/GenBank/DDBJ databases">
        <title>The complete genome of Leadbetterella byssophila DSM 17132.</title>
        <authorList>
            <consortium name="US DOE Joint Genome Institute (JGI-PGF)"/>
            <person name="Lucas S."/>
            <person name="Copeland A."/>
            <person name="Lapidus A."/>
            <person name="Glavina del Rio T."/>
            <person name="Dalin E."/>
            <person name="Tice H."/>
            <person name="Bruce D."/>
            <person name="Goodwin L."/>
            <person name="Pitluck S."/>
            <person name="Kyrpides N."/>
            <person name="Mavromatis K."/>
            <person name="Ivanova N."/>
            <person name="Teshima H."/>
            <person name="Brettin T."/>
            <person name="Detter J.C."/>
            <person name="Han C."/>
            <person name="Tapia R."/>
            <person name="Land M."/>
            <person name="Hauser L."/>
            <person name="Markowitz V."/>
            <person name="Cheng J.-F."/>
            <person name="Hugenholtz P."/>
            <person name="Woyke T."/>
            <person name="Wu D."/>
            <person name="Tindall B."/>
            <person name="Pomrenke H.G."/>
            <person name="Brambilla E."/>
            <person name="Klenk H.-P."/>
            <person name="Eisen J.A."/>
        </authorList>
    </citation>
    <scope>NUCLEOTIDE SEQUENCE [LARGE SCALE GENOMIC DNA]</scope>
    <source>
        <strain>DSM 17132</strain>
    </source>
</reference>